<accession>A0AAV7TIB9</accession>
<sequence>MLLLLTRILCSCPRHLPLASIGVEHSGFSFPSRRDSSAALSGEGLMPFPTLVLAVVFTKNSPVIPNREFQAWPRLLTSLGLRASASVALCCSGFCLSLHFLLSAASLLLVRILRSCPCNFPLAEVGGWSTSLPFSPQRDSGAALSGKELRVGALYRLTSAGRLSDAAAILDHGGHGEHSLFSPRLSGWCC</sequence>
<gene>
    <name evidence="1" type="ORF">NDU88_001619</name>
</gene>
<name>A0AAV7TIB9_PLEWA</name>
<evidence type="ECO:0000313" key="1">
    <source>
        <dbReference type="EMBL" id="KAJ1176337.1"/>
    </source>
</evidence>
<proteinExistence type="predicted"/>
<comment type="caution">
    <text evidence="1">The sequence shown here is derived from an EMBL/GenBank/DDBJ whole genome shotgun (WGS) entry which is preliminary data.</text>
</comment>
<evidence type="ECO:0000313" key="2">
    <source>
        <dbReference type="Proteomes" id="UP001066276"/>
    </source>
</evidence>
<keyword evidence="2" id="KW-1185">Reference proteome</keyword>
<dbReference type="Proteomes" id="UP001066276">
    <property type="component" value="Chromosome 3_2"/>
</dbReference>
<dbReference type="AlphaFoldDB" id="A0AAV7TIB9"/>
<dbReference type="EMBL" id="JANPWB010000006">
    <property type="protein sequence ID" value="KAJ1176337.1"/>
    <property type="molecule type" value="Genomic_DNA"/>
</dbReference>
<protein>
    <submittedName>
        <fullName evidence="1">Uncharacterized protein</fullName>
    </submittedName>
</protein>
<organism evidence="1 2">
    <name type="scientific">Pleurodeles waltl</name>
    <name type="common">Iberian ribbed newt</name>
    <dbReference type="NCBI Taxonomy" id="8319"/>
    <lineage>
        <taxon>Eukaryota</taxon>
        <taxon>Metazoa</taxon>
        <taxon>Chordata</taxon>
        <taxon>Craniata</taxon>
        <taxon>Vertebrata</taxon>
        <taxon>Euteleostomi</taxon>
        <taxon>Amphibia</taxon>
        <taxon>Batrachia</taxon>
        <taxon>Caudata</taxon>
        <taxon>Salamandroidea</taxon>
        <taxon>Salamandridae</taxon>
        <taxon>Pleurodelinae</taxon>
        <taxon>Pleurodeles</taxon>
    </lineage>
</organism>
<reference evidence="1" key="1">
    <citation type="journal article" date="2022" name="bioRxiv">
        <title>Sequencing and chromosome-scale assembly of the giantPleurodeles waltlgenome.</title>
        <authorList>
            <person name="Brown T."/>
            <person name="Elewa A."/>
            <person name="Iarovenko S."/>
            <person name="Subramanian E."/>
            <person name="Araus A.J."/>
            <person name="Petzold A."/>
            <person name="Susuki M."/>
            <person name="Suzuki K.-i.T."/>
            <person name="Hayashi T."/>
            <person name="Toyoda A."/>
            <person name="Oliveira C."/>
            <person name="Osipova E."/>
            <person name="Leigh N.D."/>
            <person name="Simon A."/>
            <person name="Yun M.H."/>
        </authorList>
    </citation>
    <scope>NUCLEOTIDE SEQUENCE</scope>
    <source>
        <strain evidence="1">20211129_DDA</strain>
        <tissue evidence="1">Liver</tissue>
    </source>
</reference>